<feature type="compositionally biased region" description="Basic and acidic residues" evidence="2">
    <location>
        <begin position="253"/>
        <end position="266"/>
    </location>
</feature>
<dbReference type="Gene3D" id="1.10.555.10">
    <property type="entry name" value="Rho GTPase activation protein"/>
    <property type="match status" value="1"/>
</dbReference>
<dbReference type="GO" id="GO:0005096">
    <property type="term" value="F:GTPase activator activity"/>
    <property type="evidence" value="ECO:0007669"/>
    <property type="project" value="UniProtKB-KW"/>
</dbReference>
<protein>
    <recommendedName>
        <fullName evidence="3">Rho-GAP domain-containing protein</fullName>
    </recommendedName>
</protein>
<evidence type="ECO:0000259" key="3">
    <source>
        <dbReference type="PROSITE" id="PS50238"/>
    </source>
</evidence>
<dbReference type="InterPro" id="IPR000198">
    <property type="entry name" value="RhoGAP_dom"/>
</dbReference>
<feature type="domain" description="Rho-GAP" evidence="3">
    <location>
        <begin position="396"/>
        <end position="587"/>
    </location>
</feature>
<accession>A0A8S8ZTG7</accession>
<evidence type="ECO:0000313" key="4">
    <source>
        <dbReference type="EMBL" id="KAA8631645.1"/>
    </source>
</evidence>
<sequence length="736" mass="83050">MARKGVPQPLTLAESGTPGKETSPRLGETTQQQASTSSAVSATGSSGSLGSGRSTPQASRSPRSPRSPFKIALQKPESPGEPPRTSSPPTQQPVEPVAVSQDQRYQRQKSPEVPPEDHSRVTTSTPVPTSQSSDHRGHKHSRNDEDKSSKSSFFFSFGKSSRLSERANSPQLIESRTEGMSRETEPSAHSRSNVNHKLLDPSYNEYPSQRKSPTLPAKSEVSLISSNEYETANNSKKSKPKPFTLLSRTRSHKEKEKENQQQHFRDPVYAPARPGEPDKVYATSAPRTAPIQSQERTFRDMMVPGPRGHSAERVGSSKHFEGINRNQSLSLKEAGGSLFNGIKESRAAGFLSKKLFGSSREDRFAPKEPVIDDEHYVLKVINLPLVEQTRLTRISKRLEDSRDKTEFWMPAFPWRAIDYLNYKGSDVEGLYRVPGSGPQIKKWQRKFDEELDVDLFEQPDLYDINIIGSMLKAWLRELPDELFPKAAQERVAKECAGSEKVPELLREELSNLSPFKYYLLFAITCHLSLLLAHSDKNKMDFRNLCICFQPCMKIDAFCFKFLVCDWRDCWKGCKNEAKYIEEEYALFDQPPPRSYRSKRETELREREEREDQERALQREREREQRAQAQAFQQQGGQVIPPGCHRSNGNAQQSAAPQQVQRLRKKNNNTPTAQQETTQTAIVDTGATISTTITLVSDRDASPARGTNYHQHQNQRQLQPGELPALSPIKPLSPMGF</sequence>
<dbReference type="EMBL" id="NMPR01000072">
    <property type="protein sequence ID" value="KAA8631645.1"/>
    <property type="molecule type" value="Genomic_DNA"/>
</dbReference>
<feature type="region of interest" description="Disordered" evidence="2">
    <location>
        <begin position="694"/>
        <end position="736"/>
    </location>
</feature>
<organism evidence="4 5">
    <name type="scientific">Sordaria macrospora</name>
    <dbReference type="NCBI Taxonomy" id="5147"/>
    <lineage>
        <taxon>Eukaryota</taxon>
        <taxon>Fungi</taxon>
        <taxon>Dikarya</taxon>
        <taxon>Ascomycota</taxon>
        <taxon>Pezizomycotina</taxon>
        <taxon>Sordariomycetes</taxon>
        <taxon>Sordariomycetidae</taxon>
        <taxon>Sordariales</taxon>
        <taxon>Sordariaceae</taxon>
        <taxon>Sordaria</taxon>
    </lineage>
</organism>
<dbReference type="VEuPathDB" id="FungiDB:SMAC_08043"/>
<feature type="compositionally biased region" description="Polar residues" evidence="2">
    <location>
        <begin position="646"/>
        <end position="660"/>
    </location>
</feature>
<comment type="caution">
    <text evidence="4">The sequence shown here is derived from an EMBL/GenBank/DDBJ whole genome shotgun (WGS) entry which is preliminary data.</text>
</comment>
<dbReference type="PANTHER" id="PTHR23176:SF125">
    <property type="entry name" value="GTPASE ACTIVATOR (BEM2), PUTATIVE (AFU_ORTHOLOGUE AFUA_7G04450)-RELATED"/>
    <property type="match status" value="1"/>
</dbReference>
<dbReference type="InterPro" id="IPR050729">
    <property type="entry name" value="Rho-GAP"/>
</dbReference>
<evidence type="ECO:0000313" key="5">
    <source>
        <dbReference type="Proteomes" id="UP000433876"/>
    </source>
</evidence>
<dbReference type="SMART" id="SM00324">
    <property type="entry name" value="RhoGAP"/>
    <property type="match status" value="1"/>
</dbReference>
<dbReference type="GO" id="GO:0005938">
    <property type="term" value="C:cell cortex"/>
    <property type="evidence" value="ECO:0007669"/>
    <property type="project" value="UniProtKB-ARBA"/>
</dbReference>
<evidence type="ECO:0000256" key="2">
    <source>
        <dbReference type="SAM" id="MobiDB-lite"/>
    </source>
</evidence>
<dbReference type="Pfam" id="PF00620">
    <property type="entry name" value="RhoGAP"/>
    <property type="match status" value="1"/>
</dbReference>
<dbReference type="CDD" id="cd00159">
    <property type="entry name" value="RhoGAP"/>
    <property type="match status" value="1"/>
</dbReference>
<dbReference type="Proteomes" id="UP000433876">
    <property type="component" value="Unassembled WGS sequence"/>
</dbReference>
<feature type="compositionally biased region" description="Low complexity" evidence="2">
    <location>
        <begin position="150"/>
        <end position="161"/>
    </location>
</feature>
<dbReference type="GO" id="GO:0007165">
    <property type="term" value="P:signal transduction"/>
    <property type="evidence" value="ECO:0007669"/>
    <property type="project" value="InterPro"/>
</dbReference>
<reference evidence="4 5" key="1">
    <citation type="submission" date="2017-07" db="EMBL/GenBank/DDBJ databases">
        <title>Genome sequence of the Sordaria macrospora wild type strain R19027.</title>
        <authorList>
            <person name="Nowrousian M."/>
            <person name="Teichert I."/>
            <person name="Kueck U."/>
        </authorList>
    </citation>
    <scope>NUCLEOTIDE SEQUENCE [LARGE SCALE GENOMIC DNA]</scope>
    <source>
        <strain evidence="4 5">R19027</strain>
        <tissue evidence="4">Mycelium</tissue>
    </source>
</reference>
<dbReference type="AlphaFoldDB" id="A0A8S8ZTG7"/>
<dbReference type="InterPro" id="IPR008936">
    <property type="entry name" value="Rho_GTPase_activation_prot"/>
</dbReference>
<feature type="compositionally biased region" description="Low complexity" evidence="2">
    <location>
        <begin position="27"/>
        <end position="68"/>
    </location>
</feature>
<name>A0A8S8ZTG7_SORMA</name>
<dbReference type="SUPFAM" id="SSF48350">
    <property type="entry name" value="GTPase activation domain, GAP"/>
    <property type="match status" value="1"/>
</dbReference>
<feature type="compositionally biased region" description="Low complexity" evidence="2">
    <location>
        <begin position="667"/>
        <end position="679"/>
    </location>
</feature>
<feature type="compositionally biased region" description="Polar residues" evidence="2">
    <location>
        <begin position="707"/>
        <end position="717"/>
    </location>
</feature>
<feature type="compositionally biased region" description="Basic and acidic residues" evidence="2">
    <location>
        <begin position="597"/>
        <end position="625"/>
    </location>
</feature>
<dbReference type="PANTHER" id="PTHR23176">
    <property type="entry name" value="RHO/RAC/CDC GTPASE-ACTIVATING PROTEIN"/>
    <property type="match status" value="1"/>
</dbReference>
<feature type="compositionally biased region" description="Low complexity" evidence="2">
    <location>
        <begin position="121"/>
        <end position="132"/>
    </location>
</feature>
<feature type="region of interest" description="Disordered" evidence="2">
    <location>
        <begin position="590"/>
        <end position="680"/>
    </location>
</feature>
<feature type="region of interest" description="Disordered" evidence="2">
    <location>
        <begin position="1"/>
        <end position="286"/>
    </location>
</feature>
<keyword evidence="1" id="KW-0343">GTPase activation</keyword>
<evidence type="ECO:0000256" key="1">
    <source>
        <dbReference type="ARBA" id="ARBA00022468"/>
    </source>
</evidence>
<gene>
    <name evidence="4" type="ORF">SMACR_08043</name>
</gene>
<dbReference type="PROSITE" id="PS50238">
    <property type="entry name" value="RHOGAP"/>
    <property type="match status" value="1"/>
</dbReference>
<feature type="compositionally biased region" description="Basic and acidic residues" evidence="2">
    <location>
        <begin position="175"/>
        <end position="188"/>
    </location>
</feature>
<proteinExistence type="predicted"/>
<feature type="compositionally biased region" description="Polar residues" evidence="2">
    <location>
        <begin position="222"/>
        <end position="235"/>
    </location>
</feature>